<dbReference type="AlphaFoldDB" id="A0A5C3QIB7"/>
<dbReference type="InterPro" id="IPR000719">
    <property type="entry name" value="Prot_kinase_dom"/>
</dbReference>
<dbReference type="GO" id="GO:0005524">
    <property type="term" value="F:ATP binding"/>
    <property type="evidence" value="ECO:0007669"/>
    <property type="project" value="InterPro"/>
</dbReference>
<dbReference type="InterPro" id="IPR008271">
    <property type="entry name" value="Ser/Thr_kinase_AS"/>
</dbReference>
<name>A0A5C3QIB7_9AGAR</name>
<dbReference type="InterPro" id="IPR011009">
    <property type="entry name" value="Kinase-like_dom_sf"/>
</dbReference>
<dbReference type="PROSITE" id="PS50011">
    <property type="entry name" value="PROTEIN_KINASE_DOM"/>
    <property type="match status" value="1"/>
</dbReference>
<protein>
    <submittedName>
        <fullName evidence="2">Kinase-like domain-containing protein</fullName>
    </submittedName>
</protein>
<evidence type="ECO:0000313" key="3">
    <source>
        <dbReference type="Proteomes" id="UP000305067"/>
    </source>
</evidence>
<dbReference type="PANTHER" id="PTHR44167">
    <property type="entry name" value="OVARIAN-SPECIFIC SERINE/THREONINE-PROTEIN KINASE LOK-RELATED"/>
    <property type="match status" value="1"/>
</dbReference>
<dbReference type="PROSITE" id="PS00108">
    <property type="entry name" value="PROTEIN_KINASE_ST"/>
    <property type="match status" value="1"/>
</dbReference>
<dbReference type="SUPFAM" id="SSF56112">
    <property type="entry name" value="Protein kinase-like (PK-like)"/>
    <property type="match status" value="1"/>
</dbReference>
<keyword evidence="2" id="KW-0808">Transferase</keyword>
<organism evidence="2 3">
    <name type="scientific">Pterulicium gracile</name>
    <dbReference type="NCBI Taxonomy" id="1884261"/>
    <lineage>
        <taxon>Eukaryota</taxon>
        <taxon>Fungi</taxon>
        <taxon>Dikarya</taxon>
        <taxon>Basidiomycota</taxon>
        <taxon>Agaricomycotina</taxon>
        <taxon>Agaricomycetes</taxon>
        <taxon>Agaricomycetidae</taxon>
        <taxon>Agaricales</taxon>
        <taxon>Pleurotineae</taxon>
        <taxon>Pterulaceae</taxon>
        <taxon>Pterulicium</taxon>
    </lineage>
</organism>
<reference evidence="2 3" key="1">
    <citation type="journal article" date="2019" name="Nat. Ecol. Evol.">
        <title>Megaphylogeny resolves global patterns of mushroom evolution.</title>
        <authorList>
            <person name="Varga T."/>
            <person name="Krizsan K."/>
            <person name="Foldi C."/>
            <person name="Dima B."/>
            <person name="Sanchez-Garcia M."/>
            <person name="Sanchez-Ramirez S."/>
            <person name="Szollosi G.J."/>
            <person name="Szarkandi J.G."/>
            <person name="Papp V."/>
            <person name="Albert L."/>
            <person name="Andreopoulos W."/>
            <person name="Angelini C."/>
            <person name="Antonin V."/>
            <person name="Barry K.W."/>
            <person name="Bougher N.L."/>
            <person name="Buchanan P."/>
            <person name="Buyck B."/>
            <person name="Bense V."/>
            <person name="Catcheside P."/>
            <person name="Chovatia M."/>
            <person name="Cooper J."/>
            <person name="Damon W."/>
            <person name="Desjardin D."/>
            <person name="Finy P."/>
            <person name="Geml J."/>
            <person name="Haridas S."/>
            <person name="Hughes K."/>
            <person name="Justo A."/>
            <person name="Karasinski D."/>
            <person name="Kautmanova I."/>
            <person name="Kiss B."/>
            <person name="Kocsube S."/>
            <person name="Kotiranta H."/>
            <person name="LaButti K.M."/>
            <person name="Lechner B.E."/>
            <person name="Liimatainen K."/>
            <person name="Lipzen A."/>
            <person name="Lukacs Z."/>
            <person name="Mihaltcheva S."/>
            <person name="Morgado L.N."/>
            <person name="Niskanen T."/>
            <person name="Noordeloos M.E."/>
            <person name="Ohm R.A."/>
            <person name="Ortiz-Santana B."/>
            <person name="Ovrebo C."/>
            <person name="Racz N."/>
            <person name="Riley R."/>
            <person name="Savchenko A."/>
            <person name="Shiryaev A."/>
            <person name="Soop K."/>
            <person name="Spirin V."/>
            <person name="Szebenyi C."/>
            <person name="Tomsovsky M."/>
            <person name="Tulloss R.E."/>
            <person name="Uehling J."/>
            <person name="Grigoriev I.V."/>
            <person name="Vagvolgyi C."/>
            <person name="Papp T."/>
            <person name="Martin F.M."/>
            <person name="Miettinen O."/>
            <person name="Hibbett D.S."/>
            <person name="Nagy L.G."/>
        </authorList>
    </citation>
    <scope>NUCLEOTIDE SEQUENCE [LARGE SCALE GENOMIC DNA]</scope>
    <source>
        <strain evidence="2 3">CBS 309.79</strain>
    </source>
</reference>
<dbReference type="EMBL" id="ML178825">
    <property type="protein sequence ID" value="TFL01257.1"/>
    <property type="molecule type" value="Genomic_DNA"/>
</dbReference>
<dbReference type="Gene3D" id="1.10.510.10">
    <property type="entry name" value="Transferase(Phosphotransferase) domain 1"/>
    <property type="match status" value="1"/>
</dbReference>
<dbReference type="Pfam" id="PF00069">
    <property type="entry name" value="Pkinase"/>
    <property type="match status" value="1"/>
</dbReference>
<sequence>MRKSSCAERAAWQVYVAEAHAHVSEHPNVATLHEAYHDESHLFFVMDLHMDGSLAERIYDAEEDGQEVDEDEERKLKSIMLQLIDALEHCHENDISHRDLKPGNILISQVGGEVKAYLADFGLATSAKAGDEIAGTPPYTSPGMFDQLCLLFANRHSLEHGGIVNYAASDVWSLGITLAEMFAKNLPWGAAHHADEGFKAYMEDPKYLYRHTSISKQVNAVLREMLKIDPKHRIKLPELRKLVEGTDSFFKRRASKSAVVASPPTPIMVPEEE</sequence>
<dbReference type="SMART" id="SM00220">
    <property type="entry name" value="S_TKc"/>
    <property type="match status" value="1"/>
</dbReference>
<accession>A0A5C3QIB7</accession>
<keyword evidence="3" id="KW-1185">Reference proteome</keyword>
<dbReference type="PANTHER" id="PTHR44167:SF24">
    <property type="entry name" value="SERINE_THREONINE-PROTEIN KINASE CHK2"/>
    <property type="match status" value="1"/>
</dbReference>
<evidence type="ECO:0000259" key="1">
    <source>
        <dbReference type="PROSITE" id="PS50011"/>
    </source>
</evidence>
<dbReference type="STRING" id="1884261.A0A5C3QIB7"/>
<evidence type="ECO:0000313" key="2">
    <source>
        <dbReference type="EMBL" id="TFL01257.1"/>
    </source>
</evidence>
<gene>
    <name evidence="2" type="ORF">BDV98DRAFT_548757</name>
</gene>
<keyword evidence="2" id="KW-0418">Kinase</keyword>
<proteinExistence type="predicted"/>
<dbReference type="OrthoDB" id="541276at2759"/>
<dbReference type="GO" id="GO:0004672">
    <property type="term" value="F:protein kinase activity"/>
    <property type="evidence" value="ECO:0007669"/>
    <property type="project" value="InterPro"/>
</dbReference>
<feature type="domain" description="Protein kinase" evidence="1">
    <location>
        <begin position="1"/>
        <end position="250"/>
    </location>
</feature>
<dbReference type="Proteomes" id="UP000305067">
    <property type="component" value="Unassembled WGS sequence"/>
</dbReference>